<dbReference type="AlphaFoldDB" id="A0A833V3J6"/>
<dbReference type="PANTHER" id="PTHR33918:SF3">
    <property type="entry name" value="CYTOCHROME P450 FAMILY PROTEIN"/>
    <property type="match status" value="1"/>
</dbReference>
<feature type="transmembrane region" description="Helical" evidence="1">
    <location>
        <begin position="304"/>
        <end position="323"/>
    </location>
</feature>
<gene>
    <name evidence="2" type="ORF">FCM35_KLT13533</name>
</gene>
<proteinExistence type="predicted"/>
<dbReference type="Proteomes" id="UP000623129">
    <property type="component" value="Unassembled WGS sequence"/>
</dbReference>
<dbReference type="PANTHER" id="PTHR33918">
    <property type="entry name" value="OS01G0704200 PROTEIN"/>
    <property type="match status" value="1"/>
</dbReference>
<evidence type="ECO:0000313" key="2">
    <source>
        <dbReference type="EMBL" id="KAF3322392.1"/>
    </source>
</evidence>
<feature type="transmembrane region" description="Helical" evidence="1">
    <location>
        <begin position="202"/>
        <end position="222"/>
    </location>
</feature>
<comment type="caution">
    <text evidence="2">The sequence shown here is derived from an EMBL/GenBank/DDBJ whole genome shotgun (WGS) entry which is preliminary data.</text>
</comment>
<keyword evidence="1" id="KW-0812">Transmembrane</keyword>
<accession>A0A833V3J6</accession>
<evidence type="ECO:0000256" key="1">
    <source>
        <dbReference type="SAM" id="Phobius"/>
    </source>
</evidence>
<sequence>MSILTFSCLPTSFKRTQLYGRRVAKASIFPQKRPLFKSLHLHCSKNLTFDSSFQYAKAEESTNSIIKGNDIVDAIDTEEAPQIAVLHSESGENFVELNRDESFSSNSQTESFSSNSKTFIKWPMWLFGPLILLATGMVPTLWLPLSSVFLGPNVAGLLSLVGLDCIFNMGAMIFLLMADACARATETSWDQIRQNVPGNYRLWNCGASITGFIIPLLLLFAYRKGTLQPGLSSISFLVLVGPYLLLLSIQMLTEALTWCWRSPAWLITPVVYEGYRILQLMRGITLAGEIGAPVWMIQTLRGLVSWWVLVLGIQLMRVSWFVGSTSQNKSAISEGTDM</sequence>
<name>A0A833V3J6_9POAL</name>
<keyword evidence="1" id="KW-0472">Membrane</keyword>
<dbReference type="EMBL" id="SWLB01000025">
    <property type="protein sequence ID" value="KAF3322392.1"/>
    <property type="molecule type" value="Genomic_DNA"/>
</dbReference>
<evidence type="ECO:0000313" key="3">
    <source>
        <dbReference type="Proteomes" id="UP000623129"/>
    </source>
</evidence>
<keyword evidence="1" id="KW-1133">Transmembrane helix</keyword>
<keyword evidence="3" id="KW-1185">Reference proteome</keyword>
<feature type="transmembrane region" description="Helical" evidence="1">
    <location>
        <begin position="234"/>
        <end position="259"/>
    </location>
</feature>
<protein>
    <submittedName>
        <fullName evidence="2">Uncharacterized protein</fullName>
    </submittedName>
</protein>
<reference evidence="2" key="1">
    <citation type="submission" date="2020-01" db="EMBL/GenBank/DDBJ databases">
        <title>Genome sequence of Kobresia littledalei, the first chromosome-level genome in the family Cyperaceae.</title>
        <authorList>
            <person name="Qu G."/>
        </authorList>
    </citation>
    <scope>NUCLEOTIDE SEQUENCE</scope>
    <source>
        <strain evidence="2">C.B.Clarke</strain>
        <tissue evidence="2">Leaf</tissue>
    </source>
</reference>
<feature type="transmembrane region" description="Helical" evidence="1">
    <location>
        <begin position="124"/>
        <end position="145"/>
    </location>
</feature>
<feature type="transmembrane region" description="Helical" evidence="1">
    <location>
        <begin position="157"/>
        <end position="181"/>
    </location>
</feature>
<dbReference type="OrthoDB" id="733635at2759"/>
<organism evidence="2 3">
    <name type="scientific">Carex littledalei</name>
    <dbReference type="NCBI Taxonomy" id="544730"/>
    <lineage>
        <taxon>Eukaryota</taxon>
        <taxon>Viridiplantae</taxon>
        <taxon>Streptophyta</taxon>
        <taxon>Embryophyta</taxon>
        <taxon>Tracheophyta</taxon>
        <taxon>Spermatophyta</taxon>
        <taxon>Magnoliopsida</taxon>
        <taxon>Liliopsida</taxon>
        <taxon>Poales</taxon>
        <taxon>Cyperaceae</taxon>
        <taxon>Cyperoideae</taxon>
        <taxon>Cariceae</taxon>
        <taxon>Carex</taxon>
        <taxon>Carex subgen. Euthyceras</taxon>
    </lineage>
</organism>